<protein>
    <submittedName>
        <fullName evidence="1">Uncharacterized protein</fullName>
    </submittedName>
</protein>
<dbReference type="GeneID" id="302999850"/>
<accession>F2NUU5</accession>
<dbReference type="STRING" id="869209.Tresu_1006"/>
<keyword evidence="2" id="KW-1185">Reference proteome</keyword>
<gene>
    <name evidence="1" type="ordered locus">Tresu_1006</name>
</gene>
<organism evidence="1 2">
    <name type="scientific">Treponema succinifaciens (strain ATCC 33096 / DSM 2489 / 6091)</name>
    <dbReference type="NCBI Taxonomy" id="869209"/>
    <lineage>
        <taxon>Bacteria</taxon>
        <taxon>Pseudomonadati</taxon>
        <taxon>Spirochaetota</taxon>
        <taxon>Spirochaetia</taxon>
        <taxon>Spirochaetales</taxon>
        <taxon>Treponemataceae</taxon>
        <taxon>Treponema</taxon>
    </lineage>
</organism>
<evidence type="ECO:0000313" key="1">
    <source>
        <dbReference type="EMBL" id="AEB13926.1"/>
    </source>
</evidence>
<dbReference type="HOGENOM" id="CLU_1916160_0_0_12"/>
<dbReference type="Proteomes" id="UP000006852">
    <property type="component" value="Chromosome"/>
</dbReference>
<dbReference type="EMBL" id="CP002631">
    <property type="protein sequence ID" value="AEB13926.1"/>
    <property type="molecule type" value="Genomic_DNA"/>
</dbReference>
<reference evidence="2" key="2">
    <citation type="submission" date="2011-04" db="EMBL/GenBank/DDBJ databases">
        <title>The complete genome of chromosome of Treponema succinifaciens DSM 2489.</title>
        <authorList>
            <person name="Lucas S."/>
            <person name="Copeland A."/>
            <person name="Lapidus A."/>
            <person name="Bruce D."/>
            <person name="Goodwin L."/>
            <person name="Pitluck S."/>
            <person name="Peters L."/>
            <person name="Kyrpides N."/>
            <person name="Mavromatis K."/>
            <person name="Ivanova N."/>
            <person name="Ovchinnikova G."/>
            <person name="Teshima H."/>
            <person name="Detter J.C."/>
            <person name="Tapia R."/>
            <person name="Han C."/>
            <person name="Land M."/>
            <person name="Hauser L."/>
            <person name="Markowitz V."/>
            <person name="Cheng J.-F."/>
            <person name="Hugenholtz P."/>
            <person name="Woyke T."/>
            <person name="Wu D."/>
            <person name="Gronow S."/>
            <person name="Wellnitz S."/>
            <person name="Brambilla E."/>
            <person name="Klenk H.-P."/>
            <person name="Eisen J.A."/>
        </authorList>
    </citation>
    <scope>NUCLEOTIDE SEQUENCE [LARGE SCALE GENOMIC DNA]</scope>
    <source>
        <strain evidence="2">ATCC 33096 / DSM 2489 / 6091</strain>
    </source>
</reference>
<name>F2NUU5_TRES6</name>
<evidence type="ECO:0000313" key="2">
    <source>
        <dbReference type="Proteomes" id="UP000006852"/>
    </source>
</evidence>
<dbReference type="AlphaFoldDB" id="F2NUU5"/>
<proteinExistence type="predicted"/>
<reference evidence="1 2" key="1">
    <citation type="journal article" date="2011" name="Stand. Genomic Sci.">
        <title>Complete genome sequence of Treponema succinifaciens type strain (6091).</title>
        <authorList>
            <person name="Han C."/>
            <person name="Gronow S."/>
            <person name="Teshima H."/>
            <person name="Lapidus A."/>
            <person name="Nolan M."/>
            <person name="Lucas S."/>
            <person name="Hammon N."/>
            <person name="Deshpande S."/>
            <person name="Cheng J.F."/>
            <person name="Zeytun A."/>
            <person name="Tapia R."/>
            <person name="Goodwin L."/>
            <person name="Pitluck S."/>
            <person name="Liolios K."/>
            <person name="Pagani I."/>
            <person name="Ivanova N."/>
            <person name="Mavromatis K."/>
            <person name="Mikhailova N."/>
            <person name="Huntemann M."/>
            <person name="Pati A."/>
            <person name="Chen A."/>
            <person name="Palaniappan K."/>
            <person name="Land M."/>
            <person name="Hauser L."/>
            <person name="Brambilla E.M."/>
            <person name="Rohde M."/>
            <person name="Goker M."/>
            <person name="Woyke T."/>
            <person name="Bristow J."/>
            <person name="Eisen J.A."/>
            <person name="Markowitz V."/>
            <person name="Hugenholtz P."/>
            <person name="Kyrpides N.C."/>
            <person name="Klenk H.P."/>
            <person name="Detter J.C."/>
        </authorList>
    </citation>
    <scope>NUCLEOTIDE SEQUENCE [LARGE SCALE GENOMIC DNA]</scope>
    <source>
        <strain evidence="2">ATCC 33096 / DSM 2489 / 6091</strain>
    </source>
</reference>
<dbReference type="RefSeq" id="WP_013701218.1">
    <property type="nucleotide sequence ID" value="NC_015385.1"/>
</dbReference>
<dbReference type="KEGG" id="tsu:Tresu_1006"/>
<sequence>MYIKYLKPTCWSEGRFFRYRKNIQWDNGVASQYPMNIGIMAPEKILVKHYQYRSPQQIEKRIKDRAATKKRTDVSAWNRMPETIEDSLFTRNECIFDENNIKFYKKLKVVDKMKKNIIKDFLKLILIKLRLY</sequence>